<name>W2CVW6_9BACT</name>
<dbReference type="Pfam" id="PF00350">
    <property type="entry name" value="Dynamin_N"/>
    <property type="match status" value="1"/>
</dbReference>
<dbReference type="PANTHER" id="PTHR10465">
    <property type="entry name" value="TRANSMEMBRANE GTPASE FZO1"/>
    <property type="match status" value="1"/>
</dbReference>
<dbReference type="InterPro" id="IPR027094">
    <property type="entry name" value="Mitofusin_fam"/>
</dbReference>
<keyword evidence="2" id="KW-0547">Nucleotide-binding</keyword>
<evidence type="ECO:0000313" key="8">
    <source>
        <dbReference type="Proteomes" id="UP000018874"/>
    </source>
</evidence>
<keyword evidence="8" id="KW-1185">Reference proteome</keyword>
<evidence type="ECO:0000256" key="3">
    <source>
        <dbReference type="ARBA" id="ARBA00022801"/>
    </source>
</evidence>
<feature type="non-terminal residue" evidence="7">
    <location>
        <position position="169"/>
    </location>
</feature>
<dbReference type="EMBL" id="AYYD01000192">
    <property type="protein sequence ID" value="ETK11305.1"/>
    <property type="molecule type" value="Genomic_DNA"/>
</dbReference>
<sequence>FEQFNQEKETQRTLIKQAADNRFITDEQRREFEQKLDNDVLTIGVIGQMKAGKSTFLNAFVFERDVLPAATTPMTAALTVITYGPEEKIEVEFYTREEWDEQRLTAQRELTPDSSEAEKSKVQAAQELVEKSARIGSRLSELLGTKRSDTLDKLIEYVGADGQFVSITK</sequence>
<gene>
    <name evidence="7" type="ORF">T231_00890</name>
</gene>
<evidence type="ECO:0000256" key="1">
    <source>
        <dbReference type="ARBA" id="ARBA00004370"/>
    </source>
</evidence>
<dbReference type="GO" id="GO:0005525">
    <property type="term" value="F:GTP binding"/>
    <property type="evidence" value="ECO:0007669"/>
    <property type="project" value="UniProtKB-KW"/>
</dbReference>
<feature type="domain" description="Dynamin N-terminal" evidence="6">
    <location>
        <begin position="43"/>
        <end position="128"/>
    </location>
</feature>
<proteinExistence type="predicted"/>
<comment type="subcellular location">
    <subcellularLocation>
        <location evidence="1">Membrane</location>
    </subcellularLocation>
</comment>
<dbReference type="InterPro" id="IPR027417">
    <property type="entry name" value="P-loop_NTPase"/>
</dbReference>
<dbReference type="GO" id="GO:0016020">
    <property type="term" value="C:membrane"/>
    <property type="evidence" value="ECO:0007669"/>
    <property type="project" value="UniProtKB-SubCell"/>
</dbReference>
<dbReference type="SUPFAM" id="SSF52540">
    <property type="entry name" value="P-loop containing nucleoside triphosphate hydrolases"/>
    <property type="match status" value="1"/>
</dbReference>
<comment type="caution">
    <text evidence="7">The sequence shown here is derived from an EMBL/GenBank/DDBJ whole genome shotgun (WGS) entry which is preliminary data.</text>
</comment>
<accession>W2CVW6</accession>
<evidence type="ECO:0000313" key="7">
    <source>
        <dbReference type="EMBL" id="ETK11305.1"/>
    </source>
</evidence>
<dbReference type="Gene3D" id="3.40.50.300">
    <property type="entry name" value="P-loop containing nucleotide triphosphate hydrolases"/>
    <property type="match status" value="1"/>
</dbReference>
<keyword evidence="3" id="KW-0378">Hydrolase</keyword>
<organism evidence="7 8">
    <name type="scientific">Tannerella sp. oral taxon BU063 isolate Cell 6/7/9</name>
    <dbReference type="NCBI Taxonomy" id="1411021"/>
    <lineage>
        <taxon>Bacteria</taxon>
        <taxon>Pseudomonadati</taxon>
        <taxon>Bacteroidota</taxon>
        <taxon>Bacteroidia</taxon>
        <taxon>Bacteroidales</taxon>
        <taxon>Tannerellaceae</taxon>
        <taxon>Tannerella</taxon>
    </lineage>
</organism>
<evidence type="ECO:0000256" key="4">
    <source>
        <dbReference type="ARBA" id="ARBA00023134"/>
    </source>
</evidence>
<feature type="non-terminal residue" evidence="7">
    <location>
        <position position="1"/>
    </location>
</feature>
<dbReference type="InterPro" id="IPR045063">
    <property type="entry name" value="Dynamin_N"/>
</dbReference>
<dbReference type="Proteomes" id="UP000018874">
    <property type="component" value="Unassembled WGS sequence"/>
</dbReference>
<reference evidence="7 8" key="1">
    <citation type="submission" date="2013-11" db="EMBL/GenBank/DDBJ databases">
        <title>Single cell genomics of uncultured Tannerella BU063 (oral taxon 286).</title>
        <authorList>
            <person name="Beall C.J."/>
            <person name="Campbell A.G."/>
            <person name="Griffen A.L."/>
            <person name="Podar M."/>
            <person name="Leys E.J."/>
        </authorList>
    </citation>
    <scope>NUCLEOTIDE SEQUENCE [LARGE SCALE GENOMIC DNA]</scope>
    <source>
        <strain evidence="7">Cell 6/7/9</strain>
    </source>
</reference>
<keyword evidence="5" id="KW-0472">Membrane</keyword>
<evidence type="ECO:0000256" key="2">
    <source>
        <dbReference type="ARBA" id="ARBA00022741"/>
    </source>
</evidence>
<dbReference type="PANTHER" id="PTHR10465:SF0">
    <property type="entry name" value="SARCALUMENIN"/>
    <property type="match status" value="1"/>
</dbReference>
<dbReference type="AlphaFoldDB" id="W2CVW6"/>
<dbReference type="GO" id="GO:0003924">
    <property type="term" value="F:GTPase activity"/>
    <property type="evidence" value="ECO:0007669"/>
    <property type="project" value="InterPro"/>
</dbReference>
<evidence type="ECO:0000259" key="6">
    <source>
        <dbReference type="Pfam" id="PF00350"/>
    </source>
</evidence>
<protein>
    <recommendedName>
        <fullName evidence="6">Dynamin N-terminal domain-containing protein</fullName>
    </recommendedName>
</protein>
<keyword evidence="4" id="KW-0342">GTP-binding</keyword>
<evidence type="ECO:0000256" key="5">
    <source>
        <dbReference type="ARBA" id="ARBA00023136"/>
    </source>
</evidence>